<dbReference type="EMBL" id="OX459123">
    <property type="protein sequence ID" value="CAI9108927.1"/>
    <property type="molecule type" value="Genomic_DNA"/>
</dbReference>
<keyword evidence="3" id="KW-1185">Reference proteome</keyword>
<protein>
    <submittedName>
        <fullName evidence="2">OLC1v1008635C1</fullName>
    </submittedName>
</protein>
<evidence type="ECO:0000313" key="3">
    <source>
        <dbReference type="Proteomes" id="UP001161247"/>
    </source>
</evidence>
<organism evidence="2 3">
    <name type="scientific">Oldenlandia corymbosa var. corymbosa</name>
    <dbReference type="NCBI Taxonomy" id="529605"/>
    <lineage>
        <taxon>Eukaryota</taxon>
        <taxon>Viridiplantae</taxon>
        <taxon>Streptophyta</taxon>
        <taxon>Embryophyta</taxon>
        <taxon>Tracheophyta</taxon>
        <taxon>Spermatophyta</taxon>
        <taxon>Magnoliopsida</taxon>
        <taxon>eudicotyledons</taxon>
        <taxon>Gunneridae</taxon>
        <taxon>Pentapetalae</taxon>
        <taxon>asterids</taxon>
        <taxon>lamiids</taxon>
        <taxon>Gentianales</taxon>
        <taxon>Rubiaceae</taxon>
        <taxon>Rubioideae</taxon>
        <taxon>Spermacoceae</taxon>
        <taxon>Hedyotis-Oldenlandia complex</taxon>
        <taxon>Oldenlandia</taxon>
    </lineage>
</organism>
<evidence type="ECO:0000256" key="1">
    <source>
        <dbReference type="SAM" id="MobiDB-lite"/>
    </source>
</evidence>
<evidence type="ECO:0000313" key="2">
    <source>
        <dbReference type="EMBL" id="CAI9108927.1"/>
    </source>
</evidence>
<gene>
    <name evidence="2" type="ORF">OLC1_LOCUS16916</name>
</gene>
<accession>A0AAV1DM57</accession>
<feature type="region of interest" description="Disordered" evidence="1">
    <location>
        <begin position="42"/>
        <end position="61"/>
    </location>
</feature>
<sequence length="99" mass="11101">MSLTQTKEMVVINFQSKTCKPFRRNLFRLNSPPSTLRQNCALLNGPPSPPQPTSFRHHPSPSTAAFEVVSSNWSRGVTSAFAVRESEKSHSAYMMFVQT</sequence>
<dbReference type="Proteomes" id="UP001161247">
    <property type="component" value="Chromosome 6"/>
</dbReference>
<dbReference type="AlphaFoldDB" id="A0AAV1DM57"/>
<name>A0AAV1DM57_OLDCO</name>
<proteinExistence type="predicted"/>
<reference evidence="2" key="1">
    <citation type="submission" date="2023-03" db="EMBL/GenBank/DDBJ databases">
        <authorList>
            <person name="Julca I."/>
        </authorList>
    </citation>
    <scope>NUCLEOTIDE SEQUENCE</scope>
</reference>